<evidence type="ECO:0008006" key="5">
    <source>
        <dbReference type="Google" id="ProtNLM"/>
    </source>
</evidence>
<dbReference type="PANTHER" id="PTHR38457:SF1">
    <property type="entry name" value="REGULATOR ABRB-RELATED"/>
    <property type="match status" value="1"/>
</dbReference>
<gene>
    <name evidence="3" type="ORF">SAMN05216200_103111</name>
</gene>
<dbReference type="Proteomes" id="UP000184066">
    <property type="component" value="Unassembled WGS sequence"/>
</dbReference>
<feature type="transmembrane region" description="Helical" evidence="2">
    <location>
        <begin position="71"/>
        <end position="90"/>
    </location>
</feature>
<feature type="compositionally biased region" description="Low complexity" evidence="1">
    <location>
        <begin position="379"/>
        <end position="389"/>
    </location>
</feature>
<keyword evidence="2" id="KW-0472">Membrane</keyword>
<sequence length="389" mass="38188">MSAPPPSAGRGAQWAERLAPPALGRLALGLAVGAAGGAAAHAAGAPLAWMLGALFACMFASLAGAPVMVPIWFRTLFLGVVGLFLGESFADLRVEALARWPVSLAAAALYPAAGGAACYALFRAAARMPRATALLCAVPGGLTAVSLFAAEVGGDERRVALAQSLRVALVVLAAPVVAFGWLGLPRPAAAGAHPAALMSAPDAALLTGAALAATLLAGRLRVPLPYLVGPLAVSAALRPAGVVSGALPGWLVEAALTVCGASIGTRFAGFGLRQLAVGAAWTLAGTIVLMAVSWGFAAAVAALTGIGLFAALLAYAPGGVAEMSLIALAIGADPAFVATHHMARILTILIALPALGGPLRRFLAAEAAPSGARPGGPGADPASGGSARG</sequence>
<feature type="region of interest" description="Disordered" evidence="1">
    <location>
        <begin position="368"/>
        <end position="389"/>
    </location>
</feature>
<dbReference type="EMBL" id="FRDL01000003">
    <property type="protein sequence ID" value="SHN60853.1"/>
    <property type="molecule type" value="Genomic_DNA"/>
</dbReference>
<keyword evidence="4" id="KW-1185">Reference proteome</keyword>
<feature type="transmembrane region" description="Helical" evidence="2">
    <location>
        <begin position="196"/>
        <end position="217"/>
    </location>
</feature>
<evidence type="ECO:0000313" key="4">
    <source>
        <dbReference type="Proteomes" id="UP000184066"/>
    </source>
</evidence>
<feature type="transmembrane region" description="Helical" evidence="2">
    <location>
        <begin position="165"/>
        <end position="184"/>
    </location>
</feature>
<keyword evidence="2" id="KW-1133">Transmembrane helix</keyword>
<dbReference type="AlphaFoldDB" id="A0A1M7SQQ4"/>
<dbReference type="GO" id="GO:0010468">
    <property type="term" value="P:regulation of gene expression"/>
    <property type="evidence" value="ECO:0007669"/>
    <property type="project" value="InterPro"/>
</dbReference>
<dbReference type="PANTHER" id="PTHR38457">
    <property type="entry name" value="REGULATOR ABRB-RELATED"/>
    <property type="match status" value="1"/>
</dbReference>
<dbReference type="InterPro" id="IPR017516">
    <property type="entry name" value="AbrB_dup"/>
</dbReference>
<feature type="transmembrane region" description="Helical" evidence="2">
    <location>
        <begin position="47"/>
        <end position="65"/>
    </location>
</feature>
<evidence type="ECO:0000256" key="1">
    <source>
        <dbReference type="SAM" id="MobiDB-lite"/>
    </source>
</evidence>
<name>A0A1M7SQQ4_9RHOB</name>
<proteinExistence type="predicted"/>
<accession>A0A1M7SQQ4</accession>
<evidence type="ECO:0000313" key="3">
    <source>
        <dbReference type="EMBL" id="SHN60853.1"/>
    </source>
</evidence>
<feature type="transmembrane region" description="Helical" evidence="2">
    <location>
        <begin position="102"/>
        <end position="125"/>
    </location>
</feature>
<dbReference type="PIRSF" id="PIRSF038991">
    <property type="entry name" value="Protein_AbrB"/>
    <property type="match status" value="1"/>
</dbReference>
<reference evidence="3 4" key="1">
    <citation type="submission" date="2016-12" db="EMBL/GenBank/DDBJ databases">
        <authorList>
            <person name="Song W.-J."/>
            <person name="Kurnit D.M."/>
        </authorList>
    </citation>
    <scope>NUCLEOTIDE SEQUENCE [LARGE SCALE GENOMIC DNA]</scope>
    <source>
        <strain evidence="3 4">CGMCC 1.10808</strain>
    </source>
</reference>
<dbReference type="Pfam" id="PF05145">
    <property type="entry name" value="AbrB"/>
    <property type="match status" value="1"/>
</dbReference>
<protein>
    <recommendedName>
        <fullName evidence="5">Ammonia monooxygenase</fullName>
    </recommendedName>
</protein>
<dbReference type="InterPro" id="IPR007820">
    <property type="entry name" value="AbrB_fam"/>
</dbReference>
<dbReference type="GO" id="GO:0016020">
    <property type="term" value="C:membrane"/>
    <property type="evidence" value="ECO:0007669"/>
    <property type="project" value="InterPro"/>
</dbReference>
<feature type="transmembrane region" description="Helical" evidence="2">
    <location>
        <begin position="280"/>
        <end position="313"/>
    </location>
</feature>
<evidence type="ECO:0000256" key="2">
    <source>
        <dbReference type="SAM" id="Phobius"/>
    </source>
</evidence>
<dbReference type="RefSeq" id="WP_072746706.1">
    <property type="nucleotide sequence ID" value="NZ_FOHL01000001.1"/>
</dbReference>
<feature type="transmembrane region" description="Helical" evidence="2">
    <location>
        <begin position="247"/>
        <end position="268"/>
    </location>
</feature>
<keyword evidence="2" id="KW-0812">Transmembrane</keyword>
<feature type="transmembrane region" description="Helical" evidence="2">
    <location>
        <begin position="22"/>
        <end position="40"/>
    </location>
</feature>
<dbReference type="OrthoDB" id="7157734at2"/>
<dbReference type="NCBIfam" id="TIGR03082">
    <property type="entry name" value="Gneg_AbrB_dup"/>
    <property type="match status" value="1"/>
</dbReference>
<dbReference type="STRING" id="1189325.SAMN04488119_101110"/>
<organism evidence="3 4">
    <name type="scientific">Oceanicella actignis</name>
    <dbReference type="NCBI Taxonomy" id="1189325"/>
    <lineage>
        <taxon>Bacteria</taxon>
        <taxon>Pseudomonadati</taxon>
        <taxon>Pseudomonadota</taxon>
        <taxon>Alphaproteobacteria</taxon>
        <taxon>Rhodobacterales</taxon>
        <taxon>Paracoccaceae</taxon>
        <taxon>Oceanicella</taxon>
    </lineage>
</organism>